<accession>A0ABN3RVA6</accession>
<evidence type="ECO:0000313" key="3">
    <source>
        <dbReference type="EMBL" id="GAA2661768.1"/>
    </source>
</evidence>
<sequence>MPDPATTQRAARPPVDRPAGGGRKERTSSMANFAKSRVPRFTVEVHHNPHLPEGGRTLHAVVTVTSTGGGSTGGRPVPGPRSPASVVAAGAEPGTGPALGRAAGVVLRVRTPLGAEVALLRQVAPTAEDLTVRRSAAGPRSGDYPTGPWGDESRDYHLVLRVPDPGLGREMLAARISVLLPAPDGAAPRVVAQGLVRAVWTDDPVAAVRIDPHVAHHTERSELAQVIQRGLDAAKWGDAGRAVAELRRAAALAGPPGNGDTAKLLAKVVGDVDPATGTVRQAAQAAEVEREGSRTTPEPPAPAGETATNEHDQL</sequence>
<feature type="domain" description="von Willebrand factor type A C-terminal" evidence="2">
    <location>
        <begin position="252"/>
        <end position="282"/>
    </location>
</feature>
<proteinExistence type="predicted"/>
<name>A0ABN3RVA6_9ACTN</name>
<evidence type="ECO:0000313" key="4">
    <source>
        <dbReference type="Proteomes" id="UP001500994"/>
    </source>
</evidence>
<dbReference type="Gene3D" id="1.20.120.1690">
    <property type="match status" value="1"/>
</dbReference>
<feature type="region of interest" description="Disordered" evidence="1">
    <location>
        <begin position="279"/>
        <end position="314"/>
    </location>
</feature>
<protein>
    <recommendedName>
        <fullName evidence="2">von Willebrand factor type A C-terminal domain-containing protein</fullName>
    </recommendedName>
</protein>
<comment type="caution">
    <text evidence="3">The sequence shown here is derived from an EMBL/GenBank/DDBJ whole genome shotgun (WGS) entry which is preliminary data.</text>
</comment>
<dbReference type="EMBL" id="BAAARK010000008">
    <property type="protein sequence ID" value="GAA2661768.1"/>
    <property type="molecule type" value="Genomic_DNA"/>
</dbReference>
<dbReference type="Pfam" id="PF18571">
    <property type="entry name" value="VWA_3_C"/>
    <property type="match status" value="1"/>
</dbReference>
<gene>
    <name evidence="3" type="ORF">GCM10009864_31560</name>
</gene>
<dbReference type="InterPro" id="IPR041176">
    <property type="entry name" value="VWA_3_C"/>
</dbReference>
<dbReference type="Proteomes" id="UP001500994">
    <property type="component" value="Unassembled WGS sequence"/>
</dbReference>
<organism evidence="3 4">
    <name type="scientific">Streptomyces lunalinharesii</name>
    <dbReference type="NCBI Taxonomy" id="333384"/>
    <lineage>
        <taxon>Bacteria</taxon>
        <taxon>Bacillati</taxon>
        <taxon>Actinomycetota</taxon>
        <taxon>Actinomycetes</taxon>
        <taxon>Kitasatosporales</taxon>
        <taxon>Streptomycetaceae</taxon>
        <taxon>Streptomyces</taxon>
    </lineage>
</organism>
<keyword evidence="4" id="KW-1185">Reference proteome</keyword>
<dbReference type="Gene3D" id="2.60.40.3670">
    <property type="match status" value="2"/>
</dbReference>
<evidence type="ECO:0000259" key="2">
    <source>
        <dbReference type="Pfam" id="PF18571"/>
    </source>
</evidence>
<feature type="region of interest" description="Disordered" evidence="1">
    <location>
        <begin position="1"/>
        <end position="35"/>
    </location>
</feature>
<reference evidence="3 4" key="1">
    <citation type="journal article" date="2019" name="Int. J. Syst. Evol. Microbiol.">
        <title>The Global Catalogue of Microorganisms (GCM) 10K type strain sequencing project: providing services to taxonomists for standard genome sequencing and annotation.</title>
        <authorList>
            <consortium name="The Broad Institute Genomics Platform"/>
            <consortium name="The Broad Institute Genome Sequencing Center for Infectious Disease"/>
            <person name="Wu L."/>
            <person name="Ma J."/>
        </authorList>
    </citation>
    <scope>NUCLEOTIDE SEQUENCE [LARGE SCALE GENOMIC DNA]</scope>
    <source>
        <strain evidence="3 4">JCM 16374</strain>
    </source>
</reference>
<evidence type="ECO:0000256" key="1">
    <source>
        <dbReference type="SAM" id="MobiDB-lite"/>
    </source>
</evidence>